<keyword evidence="6 8" id="KW-1133">Transmembrane helix</keyword>
<dbReference type="STRING" id="1029756.W911_10475"/>
<feature type="transmembrane region" description="Helical" evidence="8">
    <location>
        <begin position="130"/>
        <end position="154"/>
    </location>
</feature>
<dbReference type="PANTHER" id="PTHR43848">
    <property type="entry name" value="PUTRESCINE TRANSPORT SYSTEM PERMEASE PROTEIN POTI"/>
    <property type="match status" value="1"/>
</dbReference>
<proteinExistence type="inferred from homology"/>
<dbReference type="GO" id="GO:0005886">
    <property type="term" value="C:plasma membrane"/>
    <property type="evidence" value="ECO:0007669"/>
    <property type="project" value="UniProtKB-SubCell"/>
</dbReference>
<feature type="transmembrane region" description="Helical" evidence="8">
    <location>
        <begin position="232"/>
        <end position="253"/>
    </location>
</feature>
<evidence type="ECO:0000256" key="7">
    <source>
        <dbReference type="ARBA" id="ARBA00023136"/>
    </source>
</evidence>
<dbReference type="OrthoDB" id="9782004at2"/>
<sequence>MRRFSWFNATSIALGFAFLYIPILLLVIYSFNESRLVTVWGGWSTKWYASMLQNEQLLTAAWVTLRVAFVSSTLAVILGTLAAVVLVRAGRFPGRTLFSGLIFAPLVMPEVITGLSLLLLFVAVGFARGFWTVVIAHATFSMCFAAVVVQARLYDFDKSVEEAAMDLGATPVRTFMQVTLPIIAPSVISAWLLAFTLSLDDLVIASFTTGPGATTLPMRIYSQVRLGVTPEINAISTVMIGFVTIGVLIASYATKRSSARRERDLRTAEAGGT</sequence>
<evidence type="ECO:0000256" key="4">
    <source>
        <dbReference type="ARBA" id="ARBA00022475"/>
    </source>
</evidence>
<feature type="transmembrane region" description="Helical" evidence="8">
    <location>
        <begin position="175"/>
        <end position="197"/>
    </location>
</feature>
<evidence type="ECO:0000256" key="3">
    <source>
        <dbReference type="ARBA" id="ARBA00022448"/>
    </source>
</evidence>
<comment type="similarity">
    <text evidence="2">Belongs to the binding-protein-dependent transport system permease family. CysTW subfamily.</text>
</comment>
<feature type="transmembrane region" description="Helical" evidence="8">
    <location>
        <begin position="67"/>
        <end position="89"/>
    </location>
</feature>
<feature type="domain" description="ABC transmembrane type-1" evidence="9">
    <location>
        <begin position="61"/>
        <end position="250"/>
    </location>
</feature>
<evidence type="ECO:0000256" key="2">
    <source>
        <dbReference type="ARBA" id="ARBA00007069"/>
    </source>
</evidence>
<evidence type="ECO:0000313" key="11">
    <source>
        <dbReference type="Proteomes" id="UP000018542"/>
    </source>
</evidence>
<name>V5SFA5_9HYPH</name>
<reference evidence="10 11" key="1">
    <citation type="journal article" date="2014" name="Genome Announc.">
        <title>Complete Genome Sequence of Hyphomicrobium nitrativorans Strain NL23, a Denitrifying Bacterium Isolated from Biofilm of a Methanol-Fed Denitrification System Treating Seawater at the Montreal Biodome.</title>
        <authorList>
            <person name="Martineau C."/>
            <person name="Villeneuve C."/>
            <person name="Mauffrey F."/>
            <person name="Villemur R."/>
        </authorList>
    </citation>
    <scope>NUCLEOTIDE SEQUENCE [LARGE SCALE GENOMIC DNA]</scope>
    <source>
        <strain evidence="10">NL23</strain>
    </source>
</reference>
<protein>
    <submittedName>
        <fullName evidence="10">Putrescine/spermidine ABC transporter permease</fullName>
    </submittedName>
</protein>
<dbReference type="SUPFAM" id="SSF161098">
    <property type="entry name" value="MetI-like"/>
    <property type="match status" value="1"/>
</dbReference>
<dbReference type="InterPro" id="IPR051789">
    <property type="entry name" value="Bact_Polyamine_Transport"/>
</dbReference>
<keyword evidence="4" id="KW-1003">Cell membrane</keyword>
<gene>
    <name evidence="10" type="ORF">W911_10475</name>
</gene>
<keyword evidence="5 8" id="KW-0812">Transmembrane</keyword>
<dbReference type="Proteomes" id="UP000018542">
    <property type="component" value="Chromosome"/>
</dbReference>
<evidence type="ECO:0000313" key="10">
    <source>
        <dbReference type="EMBL" id="AHB48725.1"/>
    </source>
</evidence>
<dbReference type="Pfam" id="PF00528">
    <property type="entry name" value="BPD_transp_1"/>
    <property type="match status" value="1"/>
</dbReference>
<dbReference type="PROSITE" id="PS50928">
    <property type="entry name" value="ABC_TM1"/>
    <property type="match status" value="1"/>
</dbReference>
<dbReference type="GO" id="GO:0055085">
    <property type="term" value="P:transmembrane transport"/>
    <property type="evidence" value="ECO:0007669"/>
    <property type="project" value="InterPro"/>
</dbReference>
<accession>V5SFA5</accession>
<evidence type="ECO:0000256" key="5">
    <source>
        <dbReference type="ARBA" id="ARBA00022692"/>
    </source>
</evidence>
<evidence type="ECO:0000256" key="1">
    <source>
        <dbReference type="ARBA" id="ARBA00004651"/>
    </source>
</evidence>
<dbReference type="KEGG" id="hni:W911_10475"/>
<dbReference type="PANTHER" id="PTHR43848:SF2">
    <property type="entry name" value="PUTRESCINE TRANSPORT SYSTEM PERMEASE PROTEIN POTI"/>
    <property type="match status" value="1"/>
</dbReference>
<dbReference type="InterPro" id="IPR000515">
    <property type="entry name" value="MetI-like"/>
</dbReference>
<feature type="transmembrane region" description="Helical" evidence="8">
    <location>
        <begin position="101"/>
        <end position="124"/>
    </location>
</feature>
<feature type="transmembrane region" description="Helical" evidence="8">
    <location>
        <begin position="12"/>
        <end position="31"/>
    </location>
</feature>
<dbReference type="Gene3D" id="1.10.3720.10">
    <property type="entry name" value="MetI-like"/>
    <property type="match status" value="1"/>
</dbReference>
<evidence type="ECO:0000256" key="6">
    <source>
        <dbReference type="ARBA" id="ARBA00022989"/>
    </source>
</evidence>
<keyword evidence="3 8" id="KW-0813">Transport</keyword>
<dbReference type="EMBL" id="CP006912">
    <property type="protein sequence ID" value="AHB48725.1"/>
    <property type="molecule type" value="Genomic_DNA"/>
</dbReference>
<keyword evidence="11" id="KW-1185">Reference proteome</keyword>
<dbReference type="PATRIC" id="fig|1029756.8.peg.2180"/>
<keyword evidence="7 8" id="KW-0472">Membrane</keyword>
<evidence type="ECO:0000259" key="9">
    <source>
        <dbReference type="PROSITE" id="PS50928"/>
    </source>
</evidence>
<dbReference type="AlphaFoldDB" id="V5SFA5"/>
<dbReference type="RefSeq" id="WP_023787449.1">
    <property type="nucleotide sequence ID" value="NC_022997.1"/>
</dbReference>
<dbReference type="InterPro" id="IPR035906">
    <property type="entry name" value="MetI-like_sf"/>
</dbReference>
<organism evidence="10 11">
    <name type="scientific">Hyphomicrobium nitrativorans NL23</name>
    <dbReference type="NCBI Taxonomy" id="1029756"/>
    <lineage>
        <taxon>Bacteria</taxon>
        <taxon>Pseudomonadati</taxon>
        <taxon>Pseudomonadota</taxon>
        <taxon>Alphaproteobacteria</taxon>
        <taxon>Hyphomicrobiales</taxon>
        <taxon>Hyphomicrobiaceae</taxon>
        <taxon>Hyphomicrobium</taxon>
    </lineage>
</organism>
<comment type="subcellular location">
    <subcellularLocation>
        <location evidence="1 8">Cell membrane</location>
        <topology evidence="1 8">Multi-pass membrane protein</topology>
    </subcellularLocation>
</comment>
<dbReference type="CDD" id="cd06261">
    <property type="entry name" value="TM_PBP2"/>
    <property type="match status" value="1"/>
</dbReference>
<evidence type="ECO:0000256" key="8">
    <source>
        <dbReference type="RuleBase" id="RU363032"/>
    </source>
</evidence>
<dbReference type="HOGENOM" id="CLU_016047_3_0_5"/>